<feature type="domain" description="Glycoside hydrolase family 29 N-terminal" evidence="1">
    <location>
        <begin position="1"/>
        <end position="98"/>
    </location>
</feature>
<dbReference type="InterPro" id="IPR057739">
    <property type="entry name" value="Glyco_hydro_29_N"/>
</dbReference>
<organism evidence="2 3">
    <name type="scientific">Actinospica acidithermotolerans</name>
    <dbReference type="NCBI Taxonomy" id="2828514"/>
    <lineage>
        <taxon>Bacteria</taxon>
        <taxon>Bacillati</taxon>
        <taxon>Actinomycetota</taxon>
        <taxon>Actinomycetes</taxon>
        <taxon>Catenulisporales</taxon>
        <taxon>Actinospicaceae</taxon>
        <taxon>Actinospica</taxon>
    </lineage>
</organism>
<gene>
    <name evidence="2" type="ORF">KDK95_06570</name>
</gene>
<keyword evidence="3" id="KW-1185">Reference proteome</keyword>
<dbReference type="AlphaFoldDB" id="A0A941E4B5"/>
<evidence type="ECO:0000313" key="2">
    <source>
        <dbReference type="EMBL" id="MBR7825965.1"/>
    </source>
</evidence>
<dbReference type="GO" id="GO:0005975">
    <property type="term" value="P:carbohydrate metabolic process"/>
    <property type="evidence" value="ECO:0007669"/>
    <property type="project" value="InterPro"/>
</dbReference>
<dbReference type="RefSeq" id="WP_212517115.1">
    <property type="nucleotide sequence ID" value="NZ_JAGSOH010000011.1"/>
</dbReference>
<name>A0A941E4B5_9ACTN</name>
<dbReference type="Proteomes" id="UP000676325">
    <property type="component" value="Unassembled WGS sequence"/>
</dbReference>
<sequence length="131" mass="15110">MIWQDFDLSGVEESYRLQFLADYYNAAVPWNKDVVATYKDGFDSLGEVFDYERGGAGSILTPYWLTDDSVYASTWCYVTGITLYDTQTMLHSLIDHVSIRRMSRVFSGVRPMCWTQCGCAAWPSADWSRRR</sequence>
<accession>A0A941E4B5</accession>
<proteinExistence type="predicted"/>
<evidence type="ECO:0000313" key="3">
    <source>
        <dbReference type="Proteomes" id="UP000676325"/>
    </source>
</evidence>
<protein>
    <recommendedName>
        <fullName evidence="1">Glycoside hydrolase family 29 N-terminal domain-containing protein</fullName>
    </recommendedName>
</protein>
<reference evidence="2" key="1">
    <citation type="submission" date="2021-04" db="EMBL/GenBank/DDBJ databases">
        <title>Genome based classification of Actinospica acidithermotolerans sp. nov., an actinobacterium isolated from an Indonesian hot spring.</title>
        <authorList>
            <person name="Kusuma A.B."/>
            <person name="Putra K.E."/>
            <person name="Nafisah S."/>
            <person name="Loh J."/>
            <person name="Nouioui I."/>
            <person name="Goodfellow M."/>
        </authorList>
    </citation>
    <scope>NUCLEOTIDE SEQUENCE</scope>
    <source>
        <strain evidence="2">MGRD01-02</strain>
    </source>
</reference>
<dbReference type="EMBL" id="JAGSOH010000011">
    <property type="protein sequence ID" value="MBR7825965.1"/>
    <property type="molecule type" value="Genomic_DNA"/>
</dbReference>
<evidence type="ECO:0000259" key="1">
    <source>
        <dbReference type="Pfam" id="PF01120"/>
    </source>
</evidence>
<dbReference type="GO" id="GO:0004560">
    <property type="term" value="F:alpha-L-fucosidase activity"/>
    <property type="evidence" value="ECO:0007669"/>
    <property type="project" value="InterPro"/>
</dbReference>
<dbReference type="Gene3D" id="3.20.20.80">
    <property type="entry name" value="Glycosidases"/>
    <property type="match status" value="1"/>
</dbReference>
<dbReference type="Pfam" id="PF01120">
    <property type="entry name" value="Alpha_L_fucos"/>
    <property type="match status" value="1"/>
</dbReference>
<comment type="caution">
    <text evidence="2">The sequence shown here is derived from an EMBL/GenBank/DDBJ whole genome shotgun (WGS) entry which is preliminary data.</text>
</comment>